<sequence length="249" mass="28721">MVKEKFSKGNSSIHKLDPRVKIITFSFFSVVVATSYKFPVIFISFLYPLSLILVSKVNLKEVLKGLLIVNGFILFLWIFLPFTGGGVPWFDLGPLTVFKDRIEYVALITLKSNIIILSMITLIATSSVFSIVHALHHLHIPDKLVHLTFFTFRYTHVLYKEYKKLTNAMKLRGFSPGTNIHTYRSYAYLIGNLILRSFDRAEMVWKAMVCRGFKGTFPLLYHFKMEGKDRVFLVLSLIYICFLATLGWK</sequence>
<evidence type="ECO:0000256" key="4">
    <source>
        <dbReference type="ARBA" id="ARBA00022989"/>
    </source>
</evidence>
<dbReference type="GO" id="GO:0006824">
    <property type="term" value="P:cobalt ion transport"/>
    <property type="evidence" value="ECO:0007669"/>
    <property type="project" value="InterPro"/>
</dbReference>
<dbReference type="PANTHER" id="PTHR34857">
    <property type="entry name" value="SLL0384 PROTEIN"/>
    <property type="match status" value="1"/>
</dbReference>
<dbReference type="OrthoDB" id="4533at2"/>
<keyword evidence="2" id="KW-1003">Cell membrane</keyword>
<dbReference type="EMBL" id="DRIH01000190">
    <property type="protein sequence ID" value="HEC68233.1"/>
    <property type="molecule type" value="Genomic_DNA"/>
</dbReference>
<dbReference type="Pfam" id="PF02361">
    <property type="entry name" value="CbiQ"/>
    <property type="match status" value="1"/>
</dbReference>
<reference evidence="9" key="2">
    <citation type="journal article" date="2020" name="mSystems">
        <title>Genome- and Community-Level Interaction Insights into Carbon Utilization and Element Cycling Functions of Hydrothermarchaeota in Hydrothermal Sediment.</title>
        <authorList>
            <person name="Zhou Z."/>
            <person name="Liu Y."/>
            <person name="Xu W."/>
            <person name="Pan J."/>
            <person name="Luo Z.H."/>
            <person name="Li M."/>
        </authorList>
    </citation>
    <scope>NUCLEOTIDE SEQUENCE [LARGE SCALE GENOMIC DNA]</scope>
    <source>
        <strain evidence="8">HyVt-113</strain>
        <strain evidence="9">HyVt-389</strain>
    </source>
</reference>
<dbReference type="EMBL" id="DQWQ01000139">
    <property type="protein sequence ID" value="HDD35772.1"/>
    <property type="molecule type" value="Genomic_DNA"/>
</dbReference>
<evidence type="ECO:0000256" key="6">
    <source>
        <dbReference type="SAM" id="Phobius"/>
    </source>
</evidence>
<evidence type="ECO:0000256" key="5">
    <source>
        <dbReference type="ARBA" id="ARBA00023136"/>
    </source>
</evidence>
<evidence type="ECO:0000256" key="2">
    <source>
        <dbReference type="ARBA" id="ARBA00022475"/>
    </source>
</evidence>
<dbReference type="InterPro" id="IPR012809">
    <property type="entry name" value="ECF_CbiQ"/>
</dbReference>
<evidence type="ECO:0000313" key="9">
    <source>
        <dbReference type="EMBL" id="HEC68233.1"/>
    </source>
</evidence>
<evidence type="ECO:0000313" key="10">
    <source>
        <dbReference type="Proteomes" id="UP000070560"/>
    </source>
</evidence>
<organism evidence="9">
    <name type="scientific">Desulfofervidus auxilii</name>
    <dbReference type="NCBI Taxonomy" id="1621989"/>
    <lineage>
        <taxon>Bacteria</taxon>
        <taxon>Pseudomonadati</taxon>
        <taxon>Thermodesulfobacteriota</taxon>
        <taxon>Candidatus Desulfofervidia</taxon>
        <taxon>Candidatus Desulfofervidales</taxon>
        <taxon>Candidatus Desulfofervidaceae</taxon>
        <taxon>Candidatus Desulfofervidus</taxon>
    </lineage>
</organism>
<dbReference type="CDD" id="cd16914">
    <property type="entry name" value="EcfT"/>
    <property type="match status" value="1"/>
</dbReference>
<proteinExistence type="predicted"/>
<dbReference type="InterPro" id="IPR051611">
    <property type="entry name" value="ECF_transporter_component"/>
</dbReference>
<dbReference type="NCBIfam" id="TIGR02454">
    <property type="entry name" value="ECF_T_CbiQ"/>
    <property type="match status" value="1"/>
</dbReference>
<evidence type="ECO:0000256" key="1">
    <source>
        <dbReference type="ARBA" id="ARBA00004651"/>
    </source>
</evidence>
<dbReference type="PANTHER" id="PTHR34857:SF2">
    <property type="entry name" value="SLL0384 PROTEIN"/>
    <property type="match status" value="1"/>
</dbReference>
<dbReference type="AlphaFoldDB" id="A0A7C2AEB8"/>
<dbReference type="Proteomes" id="UP000070560">
    <property type="component" value="Chromosome"/>
</dbReference>
<name>A0A7C2AEB8_DESA2</name>
<gene>
    <name evidence="9" type="primary">cbiQ</name>
    <name evidence="8" type="ORF">ENF30_03110</name>
    <name evidence="9" type="ORF">ENI35_05445</name>
    <name evidence="7" type="ORF">HS1_000154</name>
</gene>
<keyword evidence="4 6" id="KW-1133">Transmembrane helix</keyword>
<evidence type="ECO:0000313" key="7">
    <source>
        <dbReference type="EMBL" id="AMM39960.1"/>
    </source>
</evidence>
<comment type="subcellular location">
    <subcellularLocation>
        <location evidence="1">Cell membrane</location>
        <topology evidence="1">Multi-pass membrane protein</topology>
    </subcellularLocation>
</comment>
<dbReference type="GO" id="GO:0043190">
    <property type="term" value="C:ATP-binding cassette (ABC) transporter complex"/>
    <property type="evidence" value="ECO:0007669"/>
    <property type="project" value="InterPro"/>
</dbReference>
<dbReference type="KEGG" id="daw:HS1_000154"/>
<feature type="transmembrane region" description="Helical" evidence="6">
    <location>
        <begin position="20"/>
        <end position="47"/>
    </location>
</feature>
<feature type="transmembrane region" description="Helical" evidence="6">
    <location>
        <begin position="67"/>
        <end position="92"/>
    </location>
</feature>
<dbReference type="EMBL" id="CP013015">
    <property type="protein sequence ID" value="AMM39960.1"/>
    <property type="molecule type" value="Genomic_DNA"/>
</dbReference>
<feature type="transmembrane region" description="Helical" evidence="6">
    <location>
        <begin position="104"/>
        <end position="132"/>
    </location>
</feature>
<dbReference type="Proteomes" id="UP000885738">
    <property type="component" value="Unassembled WGS sequence"/>
</dbReference>
<feature type="transmembrane region" description="Helical" evidence="6">
    <location>
        <begin position="231"/>
        <end position="248"/>
    </location>
</feature>
<evidence type="ECO:0000313" key="8">
    <source>
        <dbReference type="EMBL" id="HDD35772.1"/>
    </source>
</evidence>
<accession>A0A7C2AEB8</accession>
<protein>
    <submittedName>
        <fullName evidence="7">Cobalt ABC transporter CbiQ, permease subunit</fullName>
    </submittedName>
    <submittedName>
        <fullName evidence="9">Cobalt ECF transporter T component CbiQ</fullName>
    </submittedName>
</protein>
<keyword evidence="5 6" id="KW-0472">Membrane</keyword>
<dbReference type="Proteomes" id="UP000885706">
    <property type="component" value="Unassembled WGS sequence"/>
</dbReference>
<evidence type="ECO:0000256" key="3">
    <source>
        <dbReference type="ARBA" id="ARBA00022692"/>
    </source>
</evidence>
<keyword evidence="10" id="KW-1185">Reference proteome</keyword>
<reference evidence="7 10" key="1">
    <citation type="submission" date="2015-10" db="EMBL/GenBank/DDBJ databases">
        <title>Candidatus Desulfofervidus auxilii, a hydrogenotrophic sulfate-reducing bacterium involved in the thermophilic anaerobic oxidation of methane.</title>
        <authorList>
            <person name="Krukenberg V."/>
            <person name="Richter M."/>
            <person name="Wegener G."/>
        </authorList>
    </citation>
    <scope>NUCLEOTIDE SEQUENCE [LARGE SCALE GENOMIC DNA]</scope>
    <source>
        <strain evidence="7 10">HS1</strain>
    </source>
</reference>
<keyword evidence="3 6" id="KW-0812">Transmembrane</keyword>
<dbReference type="InterPro" id="IPR003339">
    <property type="entry name" value="ABC/ECF_trnsptr_transmembrane"/>
</dbReference>
<dbReference type="RefSeq" id="WP_066060276.1">
    <property type="nucleotide sequence ID" value="NZ_CP013015.1"/>
</dbReference>